<keyword evidence="5 6" id="KW-0371">Homeobox</keyword>
<keyword evidence="5 6" id="KW-0238">DNA-binding</keyword>
<keyword evidence="5 6" id="KW-0539">Nucleus</keyword>
<feature type="DNA-binding region" description="Homeobox" evidence="5">
    <location>
        <begin position="201"/>
        <end position="247"/>
    </location>
</feature>
<feature type="region of interest" description="Disordered" evidence="7">
    <location>
        <begin position="167"/>
        <end position="188"/>
    </location>
</feature>
<proteinExistence type="predicted"/>
<dbReference type="Gene3D" id="1.10.10.60">
    <property type="entry name" value="Homeodomain-like"/>
    <property type="match status" value="1"/>
</dbReference>
<dbReference type="PANTHER" id="PTHR45946">
    <property type="entry name" value="HOMEOBOX PROTEIN ROUGH-RELATED"/>
    <property type="match status" value="1"/>
</dbReference>
<dbReference type="AlphaFoldDB" id="A0A673ZEY4"/>
<dbReference type="SMART" id="SM00389">
    <property type="entry name" value="HOX"/>
    <property type="match status" value="1"/>
</dbReference>
<dbReference type="CDD" id="cd00086">
    <property type="entry name" value="homeodomain"/>
    <property type="match status" value="1"/>
</dbReference>
<evidence type="ECO:0000256" key="6">
    <source>
        <dbReference type="RuleBase" id="RU000682"/>
    </source>
</evidence>
<evidence type="ECO:0000313" key="10">
    <source>
        <dbReference type="Proteomes" id="UP000472277"/>
    </source>
</evidence>
<accession>A0A673ZEY4</accession>
<evidence type="ECO:0000256" key="5">
    <source>
        <dbReference type="PROSITE-ProRule" id="PRU00108"/>
    </source>
</evidence>
<dbReference type="InterPro" id="IPR001356">
    <property type="entry name" value="HD"/>
</dbReference>
<dbReference type="GO" id="GO:0000981">
    <property type="term" value="F:DNA-binding transcription factor activity, RNA polymerase II-specific"/>
    <property type="evidence" value="ECO:0007669"/>
    <property type="project" value="TreeGrafter"/>
</dbReference>
<reference evidence="9" key="1">
    <citation type="submission" date="2025-08" db="UniProtKB">
        <authorList>
            <consortium name="Ensembl"/>
        </authorList>
    </citation>
    <scope>IDENTIFICATION</scope>
</reference>
<dbReference type="PROSITE" id="PS50071">
    <property type="entry name" value="HOMEOBOX_2"/>
    <property type="match status" value="1"/>
</dbReference>
<dbReference type="GeneTree" id="ENSGT00940000157315"/>
<evidence type="ECO:0000256" key="2">
    <source>
        <dbReference type="ARBA" id="ARBA00022473"/>
    </source>
</evidence>
<dbReference type="PANTHER" id="PTHR45946:SF3">
    <property type="entry name" value="HOMEOBOX PROTEIN HOX-A1"/>
    <property type="match status" value="1"/>
</dbReference>
<dbReference type="GO" id="GO:0000978">
    <property type="term" value="F:RNA polymerase II cis-regulatory region sequence-specific DNA binding"/>
    <property type="evidence" value="ECO:0007669"/>
    <property type="project" value="TreeGrafter"/>
</dbReference>
<dbReference type="Proteomes" id="UP000472277">
    <property type="component" value="Chromosome 34"/>
</dbReference>
<evidence type="ECO:0000256" key="7">
    <source>
        <dbReference type="SAM" id="MobiDB-lite"/>
    </source>
</evidence>
<organism evidence="9 10">
    <name type="scientific">Salmo trutta</name>
    <name type="common">Brown trout</name>
    <dbReference type="NCBI Taxonomy" id="8032"/>
    <lineage>
        <taxon>Eukaryota</taxon>
        <taxon>Metazoa</taxon>
        <taxon>Chordata</taxon>
        <taxon>Craniata</taxon>
        <taxon>Vertebrata</taxon>
        <taxon>Euteleostomi</taxon>
        <taxon>Actinopterygii</taxon>
        <taxon>Neopterygii</taxon>
        <taxon>Teleostei</taxon>
        <taxon>Protacanthopterygii</taxon>
        <taxon>Salmoniformes</taxon>
        <taxon>Salmonidae</taxon>
        <taxon>Salmoninae</taxon>
        <taxon>Salmo</taxon>
    </lineage>
</organism>
<dbReference type="InterPro" id="IPR009057">
    <property type="entry name" value="Homeodomain-like_sf"/>
</dbReference>
<dbReference type="SUPFAM" id="SSF46689">
    <property type="entry name" value="Homeodomain-like"/>
    <property type="match status" value="1"/>
</dbReference>
<keyword evidence="4" id="KW-0804">Transcription</keyword>
<evidence type="ECO:0000256" key="1">
    <source>
        <dbReference type="ARBA" id="ARBA00004123"/>
    </source>
</evidence>
<evidence type="ECO:0000256" key="4">
    <source>
        <dbReference type="ARBA" id="ARBA00023163"/>
    </source>
</evidence>
<name>A0A673ZEY4_SALTR</name>
<dbReference type="InterPro" id="IPR046327">
    <property type="entry name" value="HXA1/B1/D1"/>
</dbReference>
<keyword evidence="2" id="KW-0217">Developmental protein</keyword>
<comment type="subcellular location">
    <subcellularLocation>
        <location evidence="1 5 6">Nucleus</location>
    </subcellularLocation>
</comment>
<gene>
    <name evidence="9" type="primary">HOXA1</name>
</gene>
<evidence type="ECO:0000256" key="3">
    <source>
        <dbReference type="ARBA" id="ARBA00023015"/>
    </source>
</evidence>
<keyword evidence="10" id="KW-1185">Reference proteome</keyword>
<evidence type="ECO:0000313" key="9">
    <source>
        <dbReference type="Ensembl" id="ENSSTUP00000045393.1"/>
    </source>
</evidence>
<sequence>MSISLDYSVMSGDGRSCSLRTTVGQMRASCPVEMASLTDIVLPDSYQLSGFSLRCPSGLHLRLWTPGLLYHPQPLSTEPGCGVVRGVPPVRPVNVLQERFLIHGTATSPRLRGAALGQLHCAHATYGGGHEQANLRPFNGCSNPLSSLHAAHLDACCSPLSERASNSQTFDRMKAKRNPPKTGECHAEGDSITIRNSLKITALEKELIFNKYLTWDRCVEIATAFQLNETQVKMWFQNCRMKQKKCEKEGLLPNKPLSTVSDLGDNCLVKADNAESEKTLTSWQQWSTYTKDDIHVLTRIG</sequence>
<dbReference type="GO" id="GO:0005634">
    <property type="term" value="C:nucleus"/>
    <property type="evidence" value="ECO:0007669"/>
    <property type="project" value="UniProtKB-SubCell"/>
</dbReference>
<evidence type="ECO:0000259" key="8">
    <source>
        <dbReference type="PROSITE" id="PS50071"/>
    </source>
</evidence>
<protein>
    <submittedName>
        <fullName evidence="9">Homeobox A1a</fullName>
    </submittedName>
</protein>
<feature type="domain" description="Homeobox" evidence="8">
    <location>
        <begin position="199"/>
        <end position="246"/>
    </location>
</feature>
<dbReference type="Pfam" id="PF00046">
    <property type="entry name" value="Homeodomain"/>
    <property type="match status" value="1"/>
</dbReference>
<dbReference type="Ensembl" id="ENSSTUT00000047368.1">
    <property type="protein sequence ID" value="ENSSTUP00000045393.1"/>
    <property type="gene ID" value="ENSSTUG00000019096.1"/>
</dbReference>
<keyword evidence="3" id="KW-0805">Transcription regulation</keyword>
<dbReference type="InParanoid" id="A0A673ZEY4"/>
<reference evidence="9" key="2">
    <citation type="submission" date="2025-09" db="UniProtKB">
        <authorList>
            <consortium name="Ensembl"/>
        </authorList>
    </citation>
    <scope>IDENTIFICATION</scope>
</reference>